<gene>
    <name evidence="4" type="ORF">SAMN05444581_109143</name>
</gene>
<dbReference type="GO" id="GO:0003677">
    <property type="term" value="F:DNA binding"/>
    <property type="evidence" value="ECO:0007669"/>
    <property type="project" value="InterPro"/>
</dbReference>
<dbReference type="STRING" id="1612308.SAMN05444581_109143"/>
<dbReference type="OrthoDB" id="9813793at2"/>
<evidence type="ECO:0000313" key="4">
    <source>
        <dbReference type="EMBL" id="SFK52687.1"/>
    </source>
</evidence>
<dbReference type="EMBL" id="FOSN01000009">
    <property type="protein sequence ID" value="SFK52687.1"/>
    <property type="molecule type" value="Genomic_DNA"/>
</dbReference>
<dbReference type="Pfam" id="PF10073">
    <property type="entry name" value="GapR_DNA-bd"/>
    <property type="match status" value="1"/>
</dbReference>
<feature type="domain" description="GapR-like DNA-binding" evidence="3">
    <location>
        <begin position="11"/>
        <end position="81"/>
    </location>
</feature>
<dbReference type="RefSeq" id="WP_091682640.1">
    <property type="nucleotide sequence ID" value="NZ_FOSN01000009.1"/>
</dbReference>
<dbReference type="AlphaFoldDB" id="A0A1I4A9B6"/>
<organism evidence="4 5">
    <name type="scientific">Methylocapsa palsarum</name>
    <dbReference type="NCBI Taxonomy" id="1612308"/>
    <lineage>
        <taxon>Bacteria</taxon>
        <taxon>Pseudomonadati</taxon>
        <taxon>Pseudomonadota</taxon>
        <taxon>Alphaproteobacteria</taxon>
        <taxon>Hyphomicrobiales</taxon>
        <taxon>Beijerinckiaceae</taxon>
        <taxon>Methylocapsa</taxon>
    </lineage>
</organism>
<dbReference type="Proteomes" id="UP000198755">
    <property type="component" value="Unassembled WGS sequence"/>
</dbReference>
<dbReference type="NCBIfam" id="NF010247">
    <property type="entry name" value="PRK13694.1"/>
    <property type="match status" value="1"/>
</dbReference>
<evidence type="ECO:0000256" key="1">
    <source>
        <dbReference type="HAMAP-Rule" id="MF_00797"/>
    </source>
</evidence>
<dbReference type="InterPro" id="IPR018753">
    <property type="entry name" value="GapR-like"/>
</dbReference>
<sequence>MTADIAETGVAAQELTQFVERVERLEEEKKGISDDIRDVYAEMKGRGFDVKVVRQIVRMRKQDHSERKEMEAILELYMAALKMT</sequence>
<feature type="coiled-coil region" evidence="2">
    <location>
        <begin position="15"/>
        <end position="42"/>
    </location>
</feature>
<dbReference type="HAMAP" id="MF_00797">
    <property type="entry name" value="UPF0335"/>
    <property type="match status" value="1"/>
</dbReference>
<evidence type="ECO:0000313" key="5">
    <source>
        <dbReference type="Proteomes" id="UP000198755"/>
    </source>
</evidence>
<name>A0A1I4A9B6_9HYPH</name>
<protein>
    <recommendedName>
        <fullName evidence="1">UPF0335 protein SAMN05444581_109143</fullName>
    </recommendedName>
</protein>
<keyword evidence="2" id="KW-0175">Coiled coil</keyword>
<reference evidence="4 5" key="1">
    <citation type="submission" date="2016-10" db="EMBL/GenBank/DDBJ databases">
        <authorList>
            <person name="de Groot N.N."/>
        </authorList>
    </citation>
    <scope>NUCLEOTIDE SEQUENCE [LARGE SCALE GENOMIC DNA]</scope>
    <source>
        <strain evidence="4 5">NE2</strain>
    </source>
</reference>
<dbReference type="InterPro" id="IPR046367">
    <property type="entry name" value="GapR-like_DNA-bd"/>
</dbReference>
<proteinExistence type="inferred from homology"/>
<comment type="similarity">
    <text evidence="1">Belongs to the UPF0335 family.</text>
</comment>
<accession>A0A1I4A9B6</accession>
<evidence type="ECO:0000256" key="2">
    <source>
        <dbReference type="SAM" id="Coils"/>
    </source>
</evidence>
<evidence type="ECO:0000259" key="3">
    <source>
        <dbReference type="Pfam" id="PF10073"/>
    </source>
</evidence>
<keyword evidence="5" id="KW-1185">Reference proteome</keyword>